<comment type="catalytic activity">
    <reaction evidence="5 6">
        <text>cytidine(34) in tRNA(Ile2) + L-lysine + ATP = lysidine(34) in tRNA(Ile2) + AMP + diphosphate + H(+)</text>
        <dbReference type="Rhea" id="RHEA:43744"/>
        <dbReference type="Rhea" id="RHEA-COMP:10625"/>
        <dbReference type="Rhea" id="RHEA-COMP:10670"/>
        <dbReference type="ChEBI" id="CHEBI:15378"/>
        <dbReference type="ChEBI" id="CHEBI:30616"/>
        <dbReference type="ChEBI" id="CHEBI:32551"/>
        <dbReference type="ChEBI" id="CHEBI:33019"/>
        <dbReference type="ChEBI" id="CHEBI:82748"/>
        <dbReference type="ChEBI" id="CHEBI:83665"/>
        <dbReference type="ChEBI" id="CHEBI:456215"/>
        <dbReference type="EC" id="6.3.4.19"/>
    </reaction>
</comment>
<dbReference type="Gene3D" id="3.40.50.620">
    <property type="entry name" value="HUPs"/>
    <property type="match status" value="1"/>
</dbReference>
<protein>
    <recommendedName>
        <fullName evidence="6">tRNA(Ile)-lysidine synthase</fullName>
        <ecNumber evidence="6">6.3.4.19</ecNumber>
    </recommendedName>
    <alternativeName>
        <fullName evidence="6">tRNA(Ile)-2-lysyl-cytidine synthase</fullName>
    </alternativeName>
    <alternativeName>
        <fullName evidence="6">tRNA(Ile)-lysidine synthetase</fullName>
    </alternativeName>
</protein>
<dbReference type="KEGG" id="rmm:ROSMUCSMR3_01979"/>
<dbReference type="RefSeq" id="WP_081507199.1">
    <property type="nucleotide sequence ID" value="NZ_CP020474.1"/>
</dbReference>
<dbReference type="InterPro" id="IPR011063">
    <property type="entry name" value="TilS/TtcA_N"/>
</dbReference>
<dbReference type="GO" id="GO:0032267">
    <property type="term" value="F:tRNA(Ile)-lysidine synthase activity"/>
    <property type="evidence" value="ECO:0007669"/>
    <property type="project" value="UniProtKB-EC"/>
</dbReference>
<keyword evidence="2 6" id="KW-0819">tRNA processing</keyword>
<keyword evidence="9" id="KW-1185">Reference proteome</keyword>
<evidence type="ECO:0000256" key="5">
    <source>
        <dbReference type="ARBA" id="ARBA00048539"/>
    </source>
</evidence>
<evidence type="ECO:0000259" key="7">
    <source>
        <dbReference type="Pfam" id="PF01171"/>
    </source>
</evidence>
<proteinExistence type="inferred from homology"/>
<evidence type="ECO:0000313" key="9">
    <source>
        <dbReference type="Proteomes" id="UP000192273"/>
    </source>
</evidence>
<keyword evidence="4 6" id="KW-0067">ATP-binding</keyword>
<feature type="binding site" evidence="6">
    <location>
        <begin position="29"/>
        <end position="34"/>
    </location>
    <ligand>
        <name>ATP</name>
        <dbReference type="ChEBI" id="CHEBI:30616"/>
    </ligand>
</feature>
<dbReference type="NCBIfam" id="TIGR02432">
    <property type="entry name" value="lysidine_TilS_N"/>
    <property type="match status" value="1"/>
</dbReference>
<name>A0A1V0RNU3_9RHOB</name>
<dbReference type="Pfam" id="PF01171">
    <property type="entry name" value="ATP_bind_3"/>
    <property type="match status" value="1"/>
</dbReference>
<dbReference type="EMBL" id="CP020474">
    <property type="protein sequence ID" value="ARE83454.1"/>
    <property type="molecule type" value="Genomic_DNA"/>
</dbReference>
<dbReference type="EC" id="6.3.4.19" evidence="6"/>
<dbReference type="GO" id="GO:0006400">
    <property type="term" value="P:tRNA modification"/>
    <property type="evidence" value="ECO:0007669"/>
    <property type="project" value="UniProtKB-UniRule"/>
</dbReference>
<dbReference type="HAMAP" id="MF_01161">
    <property type="entry name" value="tRNA_Ile_lys_synt"/>
    <property type="match status" value="1"/>
</dbReference>
<accession>A0A1V0RNU3</accession>
<dbReference type="PANTHER" id="PTHR43033:SF1">
    <property type="entry name" value="TRNA(ILE)-LYSIDINE SYNTHASE-RELATED"/>
    <property type="match status" value="1"/>
</dbReference>
<dbReference type="PANTHER" id="PTHR43033">
    <property type="entry name" value="TRNA(ILE)-LYSIDINE SYNTHASE-RELATED"/>
    <property type="match status" value="1"/>
</dbReference>
<dbReference type="GO" id="GO:0005737">
    <property type="term" value="C:cytoplasm"/>
    <property type="evidence" value="ECO:0007669"/>
    <property type="project" value="UniProtKB-SubCell"/>
</dbReference>
<comment type="similarity">
    <text evidence="6">Belongs to the tRNA(Ile)-lysidine synthase family.</text>
</comment>
<keyword evidence="3 6" id="KW-0547">Nucleotide-binding</keyword>
<dbReference type="InterPro" id="IPR012094">
    <property type="entry name" value="tRNA_Ile_lys_synt"/>
</dbReference>
<comment type="domain">
    <text evidence="6">The N-terminal region contains the highly conserved SGGXDS motif, predicted to be a P-loop motif involved in ATP binding.</text>
</comment>
<gene>
    <name evidence="6 8" type="primary">tilS</name>
    <name evidence="8" type="ORF">ROSMUCSMR3_01979</name>
</gene>
<dbReference type="CDD" id="cd01992">
    <property type="entry name" value="TilS_N"/>
    <property type="match status" value="1"/>
</dbReference>
<dbReference type="GO" id="GO:0005524">
    <property type="term" value="F:ATP binding"/>
    <property type="evidence" value="ECO:0007669"/>
    <property type="project" value="UniProtKB-UniRule"/>
</dbReference>
<reference evidence="8 9" key="1">
    <citation type="submission" date="2017-03" db="EMBL/GenBank/DDBJ databases">
        <title>Genome Sequence of Roseovarius mucosus strain SMR3 Isolated from a culture of the Diatom Skeletonema marinoi.</title>
        <authorList>
            <person name="Topel M."/>
            <person name="Pinder M."/>
            <person name="Johansson O.N."/>
            <person name="Kourtchenko O."/>
            <person name="Godhe A."/>
            <person name="Clarke A.K."/>
        </authorList>
    </citation>
    <scope>NUCLEOTIDE SEQUENCE [LARGE SCALE GENOMIC DNA]</scope>
    <source>
        <strain evidence="8 9">SMR3</strain>
    </source>
</reference>
<sequence length="418" mass="44827">MIPPDASLQSSLAAHFAGHIPTRLGVAVSGGSDSLALLHLLHGWSLVGGPTPAAVTVDHGLRPSSAQEAADVAQICARLAIPHDTVQWQGWDGSGNLPDHARRARYALLTDWARANDLHDIAIGHTQDDVAETFLMRLARGAGVDGLAAMRPRWTQSGVTFHRPLLDLSREALRDHLRTLGQSWIDDPTNDDTTYLRPRARQSLTALAPMGLGAATLADVARTLSGVRTALDHATLTAARALLQVQSGDILIDHPGFNDLPEEIARRLMQAMLQWLAGEEYPPRGSALASFIKAARDGHTMPLHGCLLLPPKNGQLRLTREYAAVKGLRAPVNTLWDNRWQATGPASPGVEIAALGPNGLQACPDWRLSGLPHASALCAPGLWQGDTLIAAPLMGHPNGWALILKPEQDNLLMSILCH</sequence>
<dbReference type="Proteomes" id="UP000192273">
    <property type="component" value="Chromosome"/>
</dbReference>
<evidence type="ECO:0000256" key="1">
    <source>
        <dbReference type="ARBA" id="ARBA00022598"/>
    </source>
</evidence>
<dbReference type="OrthoDB" id="9807403at2"/>
<comment type="function">
    <text evidence="6">Ligates lysine onto the cytidine present at position 34 of the AUA codon-specific tRNA(Ile) that contains the anticodon CAU, in an ATP-dependent manner. Cytidine is converted to lysidine, thus changing the amino acid specificity of the tRNA from methionine to isoleucine.</text>
</comment>
<evidence type="ECO:0000256" key="2">
    <source>
        <dbReference type="ARBA" id="ARBA00022694"/>
    </source>
</evidence>
<dbReference type="InterPro" id="IPR014729">
    <property type="entry name" value="Rossmann-like_a/b/a_fold"/>
</dbReference>
<keyword evidence="1 6" id="KW-0436">Ligase</keyword>
<evidence type="ECO:0000256" key="3">
    <source>
        <dbReference type="ARBA" id="ARBA00022741"/>
    </source>
</evidence>
<dbReference type="SUPFAM" id="SSF52402">
    <property type="entry name" value="Adenine nucleotide alpha hydrolases-like"/>
    <property type="match status" value="1"/>
</dbReference>
<feature type="domain" description="tRNA(Ile)-lysidine/2-thiocytidine synthase N-terminal" evidence="7">
    <location>
        <begin position="25"/>
        <end position="202"/>
    </location>
</feature>
<dbReference type="InterPro" id="IPR012795">
    <property type="entry name" value="tRNA_Ile_lys_synt_N"/>
</dbReference>
<dbReference type="AlphaFoldDB" id="A0A1V0RNU3"/>
<keyword evidence="6" id="KW-0963">Cytoplasm</keyword>
<evidence type="ECO:0000256" key="6">
    <source>
        <dbReference type="HAMAP-Rule" id="MF_01161"/>
    </source>
</evidence>
<evidence type="ECO:0000313" key="8">
    <source>
        <dbReference type="EMBL" id="ARE83454.1"/>
    </source>
</evidence>
<organism evidence="8 9">
    <name type="scientific">Roseovarius mucosus</name>
    <dbReference type="NCBI Taxonomy" id="215743"/>
    <lineage>
        <taxon>Bacteria</taxon>
        <taxon>Pseudomonadati</taxon>
        <taxon>Pseudomonadota</taxon>
        <taxon>Alphaproteobacteria</taxon>
        <taxon>Rhodobacterales</taxon>
        <taxon>Roseobacteraceae</taxon>
        <taxon>Roseovarius</taxon>
    </lineage>
</organism>
<evidence type="ECO:0000256" key="4">
    <source>
        <dbReference type="ARBA" id="ARBA00022840"/>
    </source>
</evidence>
<comment type="subcellular location">
    <subcellularLocation>
        <location evidence="6">Cytoplasm</location>
    </subcellularLocation>
</comment>